<evidence type="ECO:0000256" key="1">
    <source>
        <dbReference type="SAM" id="MobiDB-lite"/>
    </source>
</evidence>
<dbReference type="STRING" id="679935.Alfi_0828"/>
<sequence>MSNFWGAVHFCSFYRAGRIKGGLPCGGRKGVARSEPNLLSPSTELERRGATSGSRFEGHEVIGFVPAAGGFRSLRRSAQVGARPGAARPHCGRAAPRATRRFLCPAFFGSRRQRKRAGFCSFWPGSKRRRMRTTQKCPGMRKLPGHNVEQNRSKRPSRMRA</sequence>
<gene>
    <name evidence="2" type="ordered locus">Alfi_0828</name>
</gene>
<feature type="region of interest" description="Disordered" evidence="1">
    <location>
        <begin position="128"/>
        <end position="161"/>
    </location>
</feature>
<proteinExistence type="predicted"/>
<dbReference type="KEGG" id="afd:Alfi_0828"/>
<dbReference type="AlphaFoldDB" id="I3YJN3"/>
<name>I3YJN3_ALIFI</name>
<accession>I3YJN3</accession>
<dbReference type="HOGENOM" id="CLU_1640233_0_0_10"/>
<dbReference type="EMBL" id="CP003274">
    <property type="protein sequence ID" value="AFL77201.1"/>
    <property type="molecule type" value="Genomic_DNA"/>
</dbReference>
<evidence type="ECO:0000313" key="2">
    <source>
        <dbReference type="EMBL" id="AFL77201.1"/>
    </source>
</evidence>
<organism evidence="2 3">
    <name type="scientific">Alistipes finegoldii (strain DSM 17242 / JCM 16770 / CCUG 46020 / CIP 107999 / KCTC 15236 / AHN 2437)</name>
    <dbReference type="NCBI Taxonomy" id="679935"/>
    <lineage>
        <taxon>Bacteria</taxon>
        <taxon>Pseudomonadati</taxon>
        <taxon>Bacteroidota</taxon>
        <taxon>Bacteroidia</taxon>
        <taxon>Bacteroidales</taxon>
        <taxon>Rikenellaceae</taxon>
        <taxon>Alistipes</taxon>
    </lineage>
</organism>
<dbReference type="Proteomes" id="UP000006052">
    <property type="component" value="Chromosome"/>
</dbReference>
<reference evidence="3" key="1">
    <citation type="journal article" date="2013" name="Stand. Genomic Sci.">
        <title>Complete genome sequence of the bile-resistant pigment-producing anaerobe Alistipes finegoldii type strain (AHN2437(T)).</title>
        <authorList>
            <person name="Mavromatis K."/>
            <person name="Stackebrandt E."/>
            <person name="Munk C."/>
            <person name="Lapidus A."/>
            <person name="Nolan M."/>
            <person name="Lucas S."/>
            <person name="Hammon N."/>
            <person name="Deshpande S."/>
            <person name="Cheng J.F."/>
            <person name="Tapia R."/>
            <person name="Goodwin L.A."/>
            <person name="Pitluck S."/>
            <person name="Liolios K."/>
            <person name="Pagani I."/>
            <person name="Ivanova N."/>
            <person name="Mikhailova N."/>
            <person name="Huntemann M."/>
            <person name="Pati A."/>
            <person name="Chen A."/>
            <person name="Palaniappan K."/>
            <person name="Land M."/>
            <person name="Hauser L."/>
            <person name="Rohde M."/>
            <person name="Gronow S."/>
            <person name="Goker M."/>
            <person name="Detter J.C."/>
            <person name="Bristow J."/>
            <person name="Eisen J.A."/>
            <person name="Markowitz V."/>
            <person name="Hugenholtz P."/>
            <person name="Kyrpides N.C."/>
            <person name="Klenk H.P."/>
            <person name="Woyke T."/>
        </authorList>
    </citation>
    <scope>NUCLEOTIDE SEQUENCE</scope>
    <source>
        <strain evidence="3">DSM 17242 / JCM 16770 / AHN 2437 / CCUG 46020 / CIP 107999</strain>
    </source>
</reference>
<protein>
    <submittedName>
        <fullName evidence="2">Uncharacterized protein</fullName>
    </submittedName>
</protein>
<evidence type="ECO:0000313" key="3">
    <source>
        <dbReference type="Proteomes" id="UP000006052"/>
    </source>
</evidence>